<dbReference type="InterPro" id="IPR010359">
    <property type="entry name" value="IrrE_HExxH"/>
</dbReference>
<sequence length="157" mass="18482">MLSSYEKLQSKYSNILMNEIPLMHGFKGLYYDGRILIDKNLDETEKYCILAEELGHHFTTVGNILNQDSIVNRKQEKLARRWGYNEILFLSRLIEAFHNNCTNRYETASFLNVTEKFLQEALDWYKEKYGVCTFYDGYLIGFDPLIIEKLPLNSESN</sequence>
<proteinExistence type="predicted"/>
<name>A0A0B6AS16_PRIM2</name>
<reference evidence="2 3" key="1">
    <citation type="journal article" date="2015" name="Genome Announc.">
        <title>Complete genome sequences for 35 biothreat assay-relevant bacillus species.</title>
        <authorList>
            <person name="Johnson S.L."/>
            <person name="Daligault H.E."/>
            <person name="Davenport K.W."/>
            <person name="Jaissle J."/>
            <person name="Frey K.G."/>
            <person name="Ladner J.T."/>
            <person name="Broomall S.M."/>
            <person name="Bishop-Lilly K.A."/>
            <person name="Bruce D.C."/>
            <person name="Gibbons H.S."/>
            <person name="Coyne S.R."/>
            <person name="Lo C.C."/>
            <person name="Meincke L."/>
            <person name="Munk A.C."/>
            <person name="Koroleva G.I."/>
            <person name="Rosenzweig C.N."/>
            <person name="Palacios G.F."/>
            <person name="Redden C.L."/>
            <person name="Minogue T.D."/>
            <person name="Chain P.S."/>
        </authorList>
    </citation>
    <scope>NUCLEOTIDE SEQUENCE [LARGE SCALE GENOMIC DNA]</scope>
    <source>
        <strain evidence="3">ATCC 14581 / DSM 32 / JCM 2506 / NBRC 15308 / NCIMB 9376 / NCTC 10342 / NRRL B-14308 / VKM B-512</strain>
    </source>
</reference>
<evidence type="ECO:0000313" key="3">
    <source>
        <dbReference type="Proteomes" id="UP000031829"/>
    </source>
</evidence>
<dbReference type="Proteomes" id="UP000031829">
    <property type="component" value="Chromosome"/>
</dbReference>
<dbReference type="KEGG" id="bmeg:BG04_4527"/>
<protein>
    <recommendedName>
        <fullName evidence="1">IrrE N-terminal-like domain-containing protein</fullName>
    </recommendedName>
</protein>
<evidence type="ECO:0000259" key="1">
    <source>
        <dbReference type="Pfam" id="PF06114"/>
    </source>
</evidence>
<feature type="domain" description="IrrE N-terminal-like" evidence="1">
    <location>
        <begin position="32"/>
        <end position="122"/>
    </location>
</feature>
<dbReference type="RefSeq" id="WP_034652435.1">
    <property type="nucleotide sequence ID" value="NZ_BCVB01000005.1"/>
</dbReference>
<organism evidence="2 3">
    <name type="scientific">Priestia megaterium (strain ATCC 14581 / DSM 32 / CCUG 1817 / JCM 2506 / NBRC 15308 / NCIMB 9376 / NCTC 10342 / NRRL B-14308 / VKM B-512 / Ford 19)</name>
    <name type="common">Bacillus megaterium</name>
    <dbReference type="NCBI Taxonomy" id="1348623"/>
    <lineage>
        <taxon>Bacteria</taxon>
        <taxon>Bacillati</taxon>
        <taxon>Bacillota</taxon>
        <taxon>Bacilli</taxon>
        <taxon>Bacillales</taxon>
        <taxon>Bacillaceae</taxon>
        <taxon>Priestia</taxon>
    </lineage>
</organism>
<dbReference type="EMBL" id="CP009920">
    <property type="protein sequence ID" value="AJI23438.1"/>
    <property type="molecule type" value="Genomic_DNA"/>
</dbReference>
<evidence type="ECO:0000313" key="2">
    <source>
        <dbReference type="EMBL" id="AJI23438.1"/>
    </source>
</evidence>
<gene>
    <name evidence="2" type="ORF">BG04_4527</name>
</gene>
<dbReference type="Pfam" id="PF06114">
    <property type="entry name" value="Peptidase_M78"/>
    <property type="match status" value="1"/>
</dbReference>
<dbReference type="GeneID" id="93642528"/>
<dbReference type="AlphaFoldDB" id="A0A0B6AS16"/>
<accession>A0A0B6AS16</accession>
<dbReference type="HOGENOM" id="CLU_137904_0_0_9"/>